<keyword evidence="2 6" id="KW-0812">Transmembrane</keyword>
<feature type="transmembrane region" description="Helical" evidence="6">
    <location>
        <begin position="483"/>
        <end position="504"/>
    </location>
</feature>
<comment type="caution">
    <text evidence="7">The sequence shown here is derived from an EMBL/GenBank/DDBJ whole genome shotgun (WGS) entry which is preliminary data.</text>
</comment>
<dbReference type="AlphaFoldDB" id="A0A9W9KM05"/>
<feature type="region of interest" description="Disordered" evidence="5">
    <location>
        <begin position="705"/>
        <end position="737"/>
    </location>
</feature>
<feature type="transmembrane region" description="Helical" evidence="6">
    <location>
        <begin position="200"/>
        <end position="217"/>
    </location>
</feature>
<keyword evidence="8" id="KW-1185">Reference proteome</keyword>
<organism evidence="7 8">
    <name type="scientific">Penicillium argentinense</name>
    <dbReference type="NCBI Taxonomy" id="1131581"/>
    <lineage>
        <taxon>Eukaryota</taxon>
        <taxon>Fungi</taxon>
        <taxon>Dikarya</taxon>
        <taxon>Ascomycota</taxon>
        <taxon>Pezizomycotina</taxon>
        <taxon>Eurotiomycetes</taxon>
        <taxon>Eurotiomycetidae</taxon>
        <taxon>Eurotiales</taxon>
        <taxon>Aspergillaceae</taxon>
        <taxon>Penicillium</taxon>
    </lineage>
</organism>
<feature type="compositionally biased region" description="Basic and acidic residues" evidence="5">
    <location>
        <begin position="540"/>
        <end position="552"/>
    </location>
</feature>
<gene>
    <name evidence="7" type="ORF">N7532_000978</name>
</gene>
<keyword evidence="3 6" id="KW-1133">Transmembrane helix</keyword>
<dbReference type="Gene3D" id="1.20.1740.10">
    <property type="entry name" value="Amino acid/polyamine transporter I"/>
    <property type="match status" value="1"/>
</dbReference>
<dbReference type="InterPro" id="IPR002293">
    <property type="entry name" value="AA/rel_permease1"/>
</dbReference>
<evidence type="ECO:0000256" key="5">
    <source>
        <dbReference type="SAM" id="MobiDB-lite"/>
    </source>
</evidence>
<evidence type="ECO:0000256" key="6">
    <source>
        <dbReference type="SAM" id="Phobius"/>
    </source>
</evidence>
<reference evidence="7" key="1">
    <citation type="submission" date="2022-11" db="EMBL/GenBank/DDBJ databases">
        <authorList>
            <person name="Petersen C."/>
        </authorList>
    </citation>
    <scope>NUCLEOTIDE SEQUENCE</scope>
    <source>
        <strain evidence="7">IBT 30761</strain>
    </source>
</reference>
<evidence type="ECO:0000256" key="1">
    <source>
        <dbReference type="ARBA" id="ARBA00004141"/>
    </source>
</evidence>
<accession>A0A9W9KM05</accession>
<reference evidence="7" key="2">
    <citation type="journal article" date="2023" name="IMA Fungus">
        <title>Comparative genomic study of the Penicillium genus elucidates a diverse pangenome and 15 lateral gene transfer events.</title>
        <authorList>
            <person name="Petersen C."/>
            <person name="Sorensen T."/>
            <person name="Nielsen M.R."/>
            <person name="Sondergaard T.E."/>
            <person name="Sorensen J.L."/>
            <person name="Fitzpatrick D.A."/>
            <person name="Frisvad J.C."/>
            <person name="Nielsen K.L."/>
        </authorList>
    </citation>
    <scope>NUCLEOTIDE SEQUENCE</scope>
    <source>
        <strain evidence="7">IBT 30761</strain>
    </source>
</reference>
<dbReference type="PANTHER" id="PTHR38694">
    <property type="entry name" value="CONSERVED EXPRESSED PROTEIN"/>
    <property type="match status" value="1"/>
</dbReference>
<evidence type="ECO:0000313" key="8">
    <source>
        <dbReference type="Proteomes" id="UP001149074"/>
    </source>
</evidence>
<feature type="transmembrane region" description="Helical" evidence="6">
    <location>
        <begin position="454"/>
        <end position="471"/>
    </location>
</feature>
<feature type="region of interest" description="Disordered" evidence="5">
    <location>
        <begin position="927"/>
        <end position="982"/>
    </location>
</feature>
<dbReference type="Proteomes" id="UP001149074">
    <property type="component" value="Unassembled WGS sequence"/>
</dbReference>
<dbReference type="PANTHER" id="PTHR38694:SF2">
    <property type="match status" value="1"/>
</dbReference>
<evidence type="ECO:0000256" key="2">
    <source>
        <dbReference type="ARBA" id="ARBA00022692"/>
    </source>
</evidence>
<feature type="transmembrane region" description="Helical" evidence="6">
    <location>
        <begin position="277"/>
        <end position="301"/>
    </location>
</feature>
<protein>
    <submittedName>
        <fullName evidence="7">Uncharacterized protein</fullName>
    </submittedName>
</protein>
<dbReference type="Pfam" id="PF11696">
    <property type="entry name" value="DUF3292"/>
    <property type="match status" value="1"/>
</dbReference>
<dbReference type="InterPro" id="IPR021709">
    <property type="entry name" value="DUF3292"/>
</dbReference>
<evidence type="ECO:0000256" key="4">
    <source>
        <dbReference type="ARBA" id="ARBA00023136"/>
    </source>
</evidence>
<comment type="subcellular location">
    <subcellularLocation>
        <location evidence="1">Membrane</location>
        <topology evidence="1">Multi-pass membrane protein</topology>
    </subcellularLocation>
</comment>
<feature type="region of interest" description="Disordered" evidence="5">
    <location>
        <begin position="777"/>
        <end position="804"/>
    </location>
</feature>
<feature type="transmembrane region" description="Helical" evidence="6">
    <location>
        <begin position="869"/>
        <end position="888"/>
    </location>
</feature>
<feature type="transmembrane region" description="Helical" evidence="6">
    <location>
        <begin position="843"/>
        <end position="863"/>
    </location>
</feature>
<feature type="transmembrane region" description="Helical" evidence="6">
    <location>
        <begin position="666"/>
        <end position="686"/>
    </location>
</feature>
<proteinExistence type="predicted"/>
<feature type="transmembrane region" description="Helical" evidence="6">
    <location>
        <begin position="170"/>
        <end position="188"/>
    </location>
</feature>
<feature type="transmembrane region" description="Helical" evidence="6">
    <location>
        <begin position="134"/>
        <end position="158"/>
    </location>
</feature>
<dbReference type="GO" id="GO:0016020">
    <property type="term" value="C:membrane"/>
    <property type="evidence" value="ECO:0007669"/>
    <property type="project" value="UniProtKB-SubCell"/>
</dbReference>
<feature type="region of interest" description="Disordered" evidence="5">
    <location>
        <begin position="520"/>
        <end position="575"/>
    </location>
</feature>
<dbReference type="Pfam" id="PF13520">
    <property type="entry name" value="AA_permease_2"/>
    <property type="match status" value="1"/>
</dbReference>
<sequence>MHHGGTTSDPEALRVADRAGLAEPGDSQLLAKMGYKQELKRQYSTTQVFAIAFSIMGLVPSLASTLSFSLPAGPAGMVWGWFTASIFILMVGLAMSDLASAMPTAGGLYWWTHYFAGEKYKNPLSFLIGYSNTLGLIGGICSVDYTLALMILSCVAISRDDEWSASRGVIYAVYVGLILLHGICAALSGRIMPKIQTACIYINISLVIATVIALPVGKVTRGGSLNSGNFVFRELDNETEWPTGWVFMLAWLAPIWSIGSFDSCVHMSEEAMHAAKAVPLGIIWSAGSACVLGFLTLSVIAATMDPNVNNTINSKFGQPMAQVYYDALGRHGSLGFMIVLCFTQFLIGLSLIVAASRQAWAFSRDGALPFSRFFRHVSQRIQYQPVRMICGLVIACLILGLLCLINNAAANALFSLFVASNYLSWGMPIFCRLVWGQDRFHPGEFYAGRFSKPIAFIAVVYLAFGVVLSMFPTTGPNPAPADMNYTIVINGFVWIACMTYYFLFARHWFTGPHMTVDDSSSTDSGDVNYDPVGVPGGSGAKEDSEPRGKRTDPTSVRTPRNVQWKPSSRTQEETLAEGLSNEDLWMLIRRFNKQIYHVKALPSATQDLDLNRAENEVYPPEKLRMTLERFYTSVVVGLIEFFRHVGRLRSWKEPVRTAVFCGVYFLSWAVDLLVPTVLSLMIALILCPPIRSFLFPCLPVNNSDKDSASDNSAPGEPESHDSLTGAPEQHKGETAEQEAKVLLDSFAKMAVEGAAGKYGYTPSADSTDDFTAVQLAEPAGSLPETPEDEAVDEKSKKPMKKKVSQGMDQTMRVVSDITDIYERFANIFSPTPPFYLLAPRLRLTAILSIVCVAVPFTPSYLIIKLVGLTIGISFFGGPIFTWTFDLLNRKIPDWKKQMDINMTLLDGVPTNAQLTLTLLRIGEINSSPLPPPPSSEDSEPAWPIKRKSKSVIAPQSSNLTTTSANDSTSDLSTASTAVPPPKPKRRTIFKILKFVRRTIATAIRGHIAFDRAMAIAGSAHTKNLLGMLQKHRFSGTPYGPLKFDAKFERKRGAAVIDSTKEPPILYFTTYQSAGLEDLRIEARKKGSVLFQIPVTEIQELKKTEGLGWKGKLIVELTAGSKEAADGLVIVGNEIAQSFHLTGMRSRNQLFNRLVAIDAQFWESR</sequence>
<feature type="transmembrane region" description="Helical" evidence="6">
    <location>
        <begin position="388"/>
        <end position="408"/>
    </location>
</feature>
<feature type="transmembrane region" description="Helical" evidence="6">
    <location>
        <begin position="334"/>
        <end position="355"/>
    </location>
</feature>
<keyword evidence="4 6" id="KW-0472">Membrane</keyword>
<feature type="transmembrane region" description="Helical" evidence="6">
    <location>
        <begin position="76"/>
        <end position="95"/>
    </location>
</feature>
<dbReference type="OrthoDB" id="1708389at2759"/>
<feature type="compositionally biased region" description="Polar residues" evidence="5">
    <location>
        <begin position="553"/>
        <end position="569"/>
    </location>
</feature>
<dbReference type="GeneID" id="81352451"/>
<dbReference type="GO" id="GO:0022857">
    <property type="term" value="F:transmembrane transporter activity"/>
    <property type="evidence" value="ECO:0007669"/>
    <property type="project" value="InterPro"/>
</dbReference>
<feature type="transmembrane region" description="Helical" evidence="6">
    <location>
        <begin position="414"/>
        <end position="434"/>
    </location>
</feature>
<name>A0A9W9KM05_9EURO</name>
<feature type="compositionally biased region" description="Basic and acidic residues" evidence="5">
    <location>
        <begin position="728"/>
        <end position="737"/>
    </location>
</feature>
<evidence type="ECO:0000313" key="7">
    <source>
        <dbReference type="EMBL" id="KAJ5110443.1"/>
    </source>
</evidence>
<evidence type="ECO:0000256" key="3">
    <source>
        <dbReference type="ARBA" id="ARBA00022989"/>
    </source>
</evidence>
<dbReference type="RefSeq" id="XP_056478513.1">
    <property type="nucleotide sequence ID" value="XM_056613472.1"/>
</dbReference>
<feature type="transmembrane region" description="Helical" evidence="6">
    <location>
        <begin position="48"/>
        <end position="70"/>
    </location>
</feature>
<feature type="compositionally biased region" description="Low complexity" evidence="5">
    <location>
        <begin position="956"/>
        <end position="976"/>
    </location>
</feature>
<dbReference type="EMBL" id="JAPQKI010000002">
    <property type="protein sequence ID" value="KAJ5110443.1"/>
    <property type="molecule type" value="Genomic_DNA"/>
</dbReference>